<evidence type="ECO:0000313" key="5">
    <source>
        <dbReference type="Proteomes" id="UP000659630"/>
    </source>
</evidence>
<proteinExistence type="predicted"/>
<dbReference type="PANTHER" id="PTHR12304">
    <property type="entry name" value="INOSINE-URIDINE PREFERRING NUCLEOSIDE HYDROLASE"/>
    <property type="match status" value="1"/>
</dbReference>
<evidence type="ECO:0000313" key="4">
    <source>
        <dbReference type="EMBL" id="MBC5581491.1"/>
    </source>
</evidence>
<accession>A0A923I733</accession>
<feature type="domain" description="Inosine/uridine-preferring nucleoside hydrolase" evidence="3">
    <location>
        <begin position="6"/>
        <end position="299"/>
    </location>
</feature>
<dbReference type="InterPro" id="IPR023186">
    <property type="entry name" value="IUNH"/>
</dbReference>
<evidence type="ECO:0000256" key="2">
    <source>
        <dbReference type="ARBA" id="ARBA00023295"/>
    </source>
</evidence>
<gene>
    <name evidence="4" type="ORF">H8S23_08200</name>
</gene>
<dbReference type="PANTHER" id="PTHR12304:SF4">
    <property type="entry name" value="URIDINE NUCLEOSIDASE"/>
    <property type="match status" value="1"/>
</dbReference>
<name>A0A923I733_9FIRM</name>
<reference evidence="4" key="1">
    <citation type="submission" date="2020-08" db="EMBL/GenBank/DDBJ databases">
        <title>Genome public.</title>
        <authorList>
            <person name="Liu C."/>
            <person name="Sun Q."/>
        </authorList>
    </citation>
    <scope>NUCLEOTIDE SEQUENCE</scope>
    <source>
        <strain evidence="4">BX8</strain>
    </source>
</reference>
<evidence type="ECO:0000259" key="3">
    <source>
        <dbReference type="Pfam" id="PF01156"/>
    </source>
</evidence>
<dbReference type="InterPro" id="IPR036452">
    <property type="entry name" value="Ribo_hydro-like"/>
</dbReference>
<dbReference type="Pfam" id="PF01156">
    <property type="entry name" value="IU_nuc_hydro"/>
    <property type="match status" value="1"/>
</dbReference>
<keyword evidence="5" id="KW-1185">Reference proteome</keyword>
<dbReference type="AlphaFoldDB" id="A0A923I733"/>
<dbReference type="Proteomes" id="UP000659630">
    <property type="component" value="Unassembled WGS sequence"/>
</dbReference>
<sequence length="312" mass="34012">MNKRPVVIDCDPGVDDTLALCLAASRPELDIRAINPVAGNVGYESTSQNALRLADLIGVDCRVGRGAEEPLLAPCRTAGSIHGQGGLGGYQLPAAARDFDPDYAWDVLYQEAVRAGGELELVTLGPLTNVAIALKRYPDLKGLIKKITMMAGTAGQGNTNVYAEFNVWVDPHACDIVFRSGIPIAMCGLDGNDSCRLDTREMAEIFDRPGRLSAVISHVAHFIHQRNTEQWHLPGSTINDLVTMACFIEPSMTVYEPCYTVCETRSTISAGQTLVDLYHVSGKEPNVDVLLRADKERYKELLHGMMDFYAAQ</sequence>
<dbReference type="EMBL" id="JACONZ010000002">
    <property type="protein sequence ID" value="MBC5581491.1"/>
    <property type="molecule type" value="Genomic_DNA"/>
</dbReference>
<dbReference type="InterPro" id="IPR001910">
    <property type="entry name" value="Inosine/uridine_hydrolase_dom"/>
</dbReference>
<evidence type="ECO:0000256" key="1">
    <source>
        <dbReference type="ARBA" id="ARBA00022801"/>
    </source>
</evidence>
<protein>
    <submittedName>
        <fullName evidence="4">Nucleoside hydrolase</fullName>
    </submittedName>
</protein>
<dbReference type="GO" id="GO:0005829">
    <property type="term" value="C:cytosol"/>
    <property type="evidence" value="ECO:0007669"/>
    <property type="project" value="TreeGrafter"/>
</dbReference>
<dbReference type="RefSeq" id="WP_186887837.1">
    <property type="nucleotide sequence ID" value="NZ_JACONZ010000002.1"/>
</dbReference>
<keyword evidence="2" id="KW-0326">Glycosidase</keyword>
<keyword evidence="1 4" id="KW-0378">Hydrolase</keyword>
<comment type="caution">
    <text evidence="4">The sequence shown here is derived from an EMBL/GenBank/DDBJ whole genome shotgun (WGS) entry which is preliminary data.</text>
</comment>
<dbReference type="Gene3D" id="3.90.245.10">
    <property type="entry name" value="Ribonucleoside hydrolase-like"/>
    <property type="match status" value="1"/>
</dbReference>
<dbReference type="SUPFAM" id="SSF53590">
    <property type="entry name" value="Nucleoside hydrolase"/>
    <property type="match status" value="1"/>
</dbReference>
<dbReference type="GO" id="GO:0006152">
    <property type="term" value="P:purine nucleoside catabolic process"/>
    <property type="evidence" value="ECO:0007669"/>
    <property type="project" value="TreeGrafter"/>
</dbReference>
<dbReference type="GO" id="GO:0008477">
    <property type="term" value="F:purine nucleosidase activity"/>
    <property type="evidence" value="ECO:0007669"/>
    <property type="project" value="TreeGrafter"/>
</dbReference>
<organism evidence="4 5">
    <name type="scientific">Anaerofilum hominis</name>
    <dbReference type="NCBI Taxonomy" id="2763016"/>
    <lineage>
        <taxon>Bacteria</taxon>
        <taxon>Bacillati</taxon>
        <taxon>Bacillota</taxon>
        <taxon>Clostridia</taxon>
        <taxon>Eubacteriales</taxon>
        <taxon>Oscillospiraceae</taxon>
        <taxon>Anaerofilum</taxon>
    </lineage>
</organism>